<dbReference type="EMBL" id="JARJCW010000001">
    <property type="protein sequence ID" value="KAJ7230178.1"/>
    <property type="molecule type" value="Genomic_DNA"/>
</dbReference>
<accession>A0AAD6V0E4</accession>
<evidence type="ECO:0000313" key="2">
    <source>
        <dbReference type="EMBL" id="KAJ7199009.1"/>
    </source>
</evidence>
<evidence type="ECO:0000313" key="4">
    <source>
        <dbReference type="Proteomes" id="UP001219525"/>
    </source>
</evidence>
<dbReference type="PANTHER" id="PTHR33096:SF1">
    <property type="entry name" value="CXC1-LIKE CYSTEINE CLUSTER ASSOCIATED WITH KDZ TRANSPOSASES DOMAIN-CONTAINING PROTEIN"/>
    <property type="match status" value="1"/>
</dbReference>
<proteinExistence type="predicted"/>
<protein>
    <recommendedName>
        <fullName evidence="5">CxC1-like cysteine cluster associated with KDZ transposases domain-containing protein</fullName>
    </recommendedName>
</protein>
<feature type="coiled-coil region" evidence="1">
    <location>
        <begin position="371"/>
        <end position="398"/>
    </location>
</feature>
<dbReference type="Proteomes" id="UP001219525">
    <property type="component" value="Unassembled WGS sequence"/>
</dbReference>
<dbReference type="Pfam" id="PF18758">
    <property type="entry name" value="KDZ"/>
    <property type="match status" value="1"/>
</dbReference>
<dbReference type="InterPro" id="IPR040521">
    <property type="entry name" value="KDZ"/>
</dbReference>
<keyword evidence="4" id="KW-1185">Reference proteome</keyword>
<feature type="non-terminal residue" evidence="2">
    <location>
        <position position="598"/>
    </location>
</feature>
<name>A0AAD6V0E4_9AGAR</name>
<comment type="caution">
    <text evidence="2">The sequence shown here is derived from an EMBL/GenBank/DDBJ whole genome shotgun (WGS) entry which is preliminary data.</text>
</comment>
<evidence type="ECO:0000313" key="3">
    <source>
        <dbReference type="EMBL" id="KAJ7230178.1"/>
    </source>
</evidence>
<dbReference type="AlphaFoldDB" id="A0AAD6V0E4"/>
<evidence type="ECO:0008006" key="5">
    <source>
        <dbReference type="Google" id="ProtNLM"/>
    </source>
</evidence>
<dbReference type="EMBL" id="JARJCW010000070">
    <property type="protein sequence ID" value="KAJ7199009.1"/>
    <property type="molecule type" value="Genomic_DNA"/>
</dbReference>
<sequence>RPSDYLVSRCPACFGGLKHDGTQSFDVAVCVDGNFTQKRRKKKGGQDPPKEHPNSVFIPETLVRKMDAYVESVRAAKKGRKKKKARTDEDDCYEGPLKVPRSALDTCEASFKAADEKREKASTQFFADTGLMALLCRHDRVLWLVNMRSAGEKQYYILLLLEMLFQHLPLDILVGLLYDIACQTNRSCVIFGFLGRYLHRLVWAVSVFHAYAHAWACQVIYHPLKCVGFGFTNGEGAERFWFSISKLIGYLRVAGYHHRLFSIDMQVDYDQKGGLLRMASWLVRRTLHCEEKLREATEVLAHCEIPEARLRALWKEQVDFQTRPLPRRAKKQGETAIQTVLLGDKTVATLKKRLAVLENKISRRGTPLEEVASAQSAAEETREAIQRQKTNIARILKQLDTSDRATLQKLKYRDYFSTKLSAQTLRARLLQKIMHRKLEFDPIERSVRRSTSEQKRNSHASAAIKKREPTIRKLVGTYNEECKKLCKLIKEKKAPRGAIPPEQLEVEGIFQLDVDDAIWMDWGLLDDEDTPAPDWYTSREVRDGIRALLTKDRCAEDVHRLAREHVHLRIWFGAEWAAANRALAGTEEGALAAPNGPG</sequence>
<gene>
    <name evidence="3" type="ORF">GGX14DRAFT_343504</name>
    <name evidence="2" type="ORF">GGX14DRAFT_373458</name>
</gene>
<organism evidence="2 4">
    <name type="scientific">Mycena pura</name>
    <dbReference type="NCBI Taxonomy" id="153505"/>
    <lineage>
        <taxon>Eukaryota</taxon>
        <taxon>Fungi</taxon>
        <taxon>Dikarya</taxon>
        <taxon>Basidiomycota</taxon>
        <taxon>Agaricomycotina</taxon>
        <taxon>Agaricomycetes</taxon>
        <taxon>Agaricomycetidae</taxon>
        <taxon>Agaricales</taxon>
        <taxon>Marasmiineae</taxon>
        <taxon>Mycenaceae</taxon>
        <taxon>Mycena</taxon>
    </lineage>
</organism>
<dbReference type="PANTHER" id="PTHR33096">
    <property type="entry name" value="CXC2 DOMAIN-CONTAINING PROTEIN"/>
    <property type="match status" value="1"/>
</dbReference>
<keyword evidence="1" id="KW-0175">Coiled coil</keyword>
<evidence type="ECO:0000256" key="1">
    <source>
        <dbReference type="SAM" id="Coils"/>
    </source>
</evidence>
<reference evidence="2" key="1">
    <citation type="submission" date="2023-03" db="EMBL/GenBank/DDBJ databases">
        <title>Massive genome expansion in bonnet fungi (Mycena s.s.) driven by repeated elements and novel gene families across ecological guilds.</title>
        <authorList>
            <consortium name="Lawrence Berkeley National Laboratory"/>
            <person name="Harder C.B."/>
            <person name="Miyauchi S."/>
            <person name="Viragh M."/>
            <person name="Kuo A."/>
            <person name="Thoen E."/>
            <person name="Andreopoulos B."/>
            <person name="Lu D."/>
            <person name="Skrede I."/>
            <person name="Drula E."/>
            <person name="Henrissat B."/>
            <person name="Morin E."/>
            <person name="Kohler A."/>
            <person name="Barry K."/>
            <person name="LaButti K."/>
            <person name="Morin E."/>
            <person name="Salamov A."/>
            <person name="Lipzen A."/>
            <person name="Mereny Z."/>
            <person name="Hegedus B."/>
            <person name="Baldrian P."/>
            <person name="Stursova M."/>
            <person name="Weitz H."/>
            <person name="Taylor A."/>
            <person name="Grigoriev I.V."/>
            <person name="Nagy L.G."/>
            <person name="Martin F."/>
            <person name="Kauserud H."/>
        </authorList>
    </citation>
    <scope>NUCLEOTIDE SEQUENCE</scope>
    <source>
        <strain evidence="2">9144</strain>
    </source>
</reference>